<organism evidence="1 2">
    <name type="scientific">Paraburkholderia phytofirmans OLGA172</name>
    <dbReference type="NCBI Taxonomy" id="1417228"/>
    <lineage>
        <taxon>Bacteria</taxon>
        <taxon>Pseudomonadati</taxon>
        <taxon>Pseudomonadota</taxon>
        <taxon>Betaproteobacteria</taxon>
        <taxon>Burkholderiales</taxon>
        <taxon>Burkholderiaceae</taxon>
        <taxon>Paraburkholderia</taxon>
    </lineage>
</organism>
<gene>
    <name evidence="1" type="ORF">AYM40_16085</name>
</gene>
<dbReference type="OrthoDB" id="8265430at2"/>
<protein>
    <recommendedName>
        <fullName evidence="3">DUF4325 domain-containing protein</fullName>
    </recommendedName>
</protein>
<dbReference type="RefSeq" id="WP_082855105.1">
    <property type="nucleotide sequence ID" value="NZ_CP014578.1"/>
</dbReference>
<sequence>MKLELAQFAKDGILAGALSGQEAFVSLLKGTTKTAMSEAVFLDFAGVEVATGSFLRESVIAYRNHVRDAFPLLYPVVANANQTVVEELVMLLQLRSDAVVVCELNERGIVSRPQIIGIVDGKQQQALLEVLQREETDAPTLAKTTPEQKPTVWNNRLSALVAKGLLMEVGNGKTKRYRAVIEGLTYGS</sequence>
<reference evidence="1 2" key="1">
    <citation type="journal article" date="2016" name="Gene">
        <title>PacBio SMRT assembly of a complex multi-replicon genome reveals chlorocatechol degradative operon in a region of genome plasticity.</title>
        <authorList>
            <person name="Ricker N."/>
            <person name="Shen S.Y."/>
            <person name="Goordial J."/>
            <person name="Jin S."/>
            <person name="Fulthorpe R.R."/>
        </authorList>
    </citation>
    <scope>NUCLEOTIDE SEQUENCE [LARGE SCALE GENOMIC DNA]</scope>
    <source>
        <strain evidence="1 2">OLGA172</strain>
    </source>
</reference>
<proteinExistence type="predicted"/>
<dbReference type="Proteomes" id="UP000076852">
    <property type="component" value="Chromosome 1"/>
</dbReference>
<dbReference type="STRING" id="1804984.AYM40_16085"/>
<dbReference type="EMBL" id="CP014578">
    <property type="protein sequence ID" value="ANB73705.1"/>
    <property type="molecule type" value="Genomic_DNA"/>
</dbReference>
<accession>A0A160FM79</accession>
<evidence type="ECO:0000313" key="1">
    <source>
        <dbReference type="EMBL" id="ANB73705.1"/>
    </source>
</evidence>
<name>A0A160FM79_9BURK</name>
<dbReference type="KEGG" id="buz:AYM40_16085"/>
<evidence type="ECO:0000313" key="2">
    <source>
        <dbReference type="Proteomes" id="UP000076852"/>
    </source>
</evidence>
<dbReference type="AlphaFoldDB" id="A0A160FM79"/>
<keyword evidence="2" id="KW-1185">Reference proteome</keyword>
<evidence type="ECO:0008006" key="3">
    <source>
        <dbReference type="Google" id="ProtNLM"/>
    </source>
</evidence>